<evidence type="ECO:0000256" key="3">
    <source>
        <dbReference type="ARBA" id="ARBA00011152"/>
    </source>
</evidence>
<dbReference type="InterPro" id="IPR013785">
    <property type="entry name" value="Aldolase_TIM"/>
</dbReference>
<evidence type="ECO:0000256" key="2">
    <source>
        <dbReference type="ARBA" id="ARBA00009667"/>
    </source>
</evidence>
<evidence type="ECO:0000256" key="6">
    <source>
        <dbReference type="ARBA" id="ARBA00023102"/>
    </source>
</evidence>
<dbReference type="InterPro" id="IPR011060">
    <property type="entry name" value="RibuloseP-bd_barrel"/>
</dbReference>
<keyword evidence="5 11" id="KW-0028">Amino-acid biosynthesis</keyword>
<comment type="subunit">
    <text evidence="3">Heterodimer of HisH and HisF.</text>
</comment>
<evidence type="ECO:0000256" key="5">
    <source>
        <dbReference type="ARBA" id="ARBA00022605"/>
    </source>
</evidence>
<dbReference type="PANTHER" id="PTHR21235:SF2">
    <property type="entry name" value="IMIDAZOLE GLYCEROL PHOSPHATE SYNTHASE HISHF"/>
    <property type="match status" value="1"/>
</dbReference>
<dbReference type="EC" id="4.3.2.10" evidence="4"/>
<comment type="similarity">
    <text evidence="2 11">Belongs to the HisA/HisF family.</text>
</comment>
<dbReference type="InterPro" id="IPR004651">
    <property type="entry name" value="HisF"/>
</dbReference>
<dbReference type="InterPro" id="IPR006062">
    <property type="entry name" value="His_biosynth"/>
</dbReference>
<dbReference type="SUPFAM" id="SSF51366">
    <property type="entry name" value="Ribulose-phoshate binding barrel"/>
    <property type="match status" value="1"/>
</dbReference>
<evidence type="ECO:0000256" key="11">
    <source>
        <dbReference type="RuleBase" id="RU003657"/>
    </source>
</evidence>
<sequence>MLKVRIMPTLLWKDFGLVKGISFDSNRRVGALLPSIKVYSVRDVDELILLDITATEQNRLADVETIKDISKEVFVPFTVGGGIKKAVDIKNILLAGADKVTINTESYKNNNIIEEGAKIFGSQCIVASIDFKRVNGKTFCVSHAGTKVEPIEVTQWAKTVENMGAGEILLTSVDKDGRMDGFDYEIVGEVTSLVNIPVIASGGAGCAQDIYEVIKKGGASAIAAASIFHFTEQTPQEIKEYLYTKGINVRR</sequence>
<evidence type="ECO:0000256" key="4">
    <source>
        <dbReference type="ARBA" id="ARBA00012809"/>
    </source>
</evidence>
<keyword evidence="6 11" id="KW-0368">Histidine biosynthesis</keyword>
<dbReference type="GO" id="GO:0000107">
    <property type="term" value="F:imidazoleglycerol-phosphate synthase activity"/>
    <property type="evidence" value="ECO:0007669"/>
    <property type="project" value="InterPro"/>
</dbReference>
<dbReference type="GO" id="GO:0000105">
    <property type="term" value="P:L-histidine biosynthetic process"/>
    <property type="evidence" value="ECO:0007669"/>
    <property type="project" value="UniProtKB-UniPathway"/>
</dbReference>
<gene>
    <name evidence="12" type="primary">hisF</name>
    <name evidence="12" type="ORF">H0A36_16500</name>
</gene>
<dbReference type="Proteomes" id="UP000569732">
    <property type="component" value="Unassembled WGS sequence"/>
</dbReference>
<dbReference type="Pfam" id="PF00977">
    <property type="entry name" value="His_biosynth"/>
    <property type="match status" value="1"/>
</dbReference>
<evidence type="ECO:0000313" key="12">
    <source>
        <dbReference type="EMBL" id="NYZ67614.1"/>
    </source>
</evidence>
<evidence type="ECO:0000256" key="10">
    <source>
        <dbReference type="ARBA" id="ARBA00047838"/>
    </source>
</evidence>
<evidence type="ECO:0000256" key="1">
    <source>
        <dbReference type="ARBA" id="ARBA00005091"/>
    </source>
</evidence>
<comment type="catalytic activity">
    <reaction evidence="10">
        <text>5-[(5-phospho-1-deoxy-D-ribulos-1-ylimino)methylamino]-1-(5-phospho-beta-D-ribosyl)imidazole-4-carboxamide + L-glutamine = D-erythro-1-(imidazol-4-yl)glycerol 3-phosphate + 5-amino-1-(5-phospho-beta-D-ribosyl)imidazole-4-carboxamide + L-glutamate + H(+)</text>
        <dbReference type="Rhea" id="RHEA:24793"/>
        <dbReference type="ChEBI" id="CHEBI:15378"/>
        <dbReference type="ChEBI" id="CHEBI:29985"/>
        <dbReference type="ChEBI" id="CHEBI:58278"/>
        <dbReference type="ChEBI" id="CHEBI:58359"/>
        <dbReference type="ChEBI" id="CHEBI:58475"/>
        <dbReference type="ChEBI" id="CHEBI:58525"/>
        <dbReference type="EC" id="4.3.2.10"/>
    </reaction>
</comment>
<dbReference type="EMBL" id="JACCKB010000027">
    <property type="protein sequence ID" value="NYZ67614.1"/>
    <property type="molecule type" value="Genomic_DNA"/>
</dbReference>
<organism evidence="12 13">
    <name type="scientific">Spartinivicinus marinus</name>
    <dbReference type="NCBI Taxonomy" id="2994442"/>
    <lineage>
        <taxon>Bacteria</taxon>
        <taxon>Pseudomonadati</taxon>
        <taxon>Pseudomonadota</taxon>
        <taxon>Gammaproteobacteria</taxon>
        <taxon>Oceanospirillales</taxon>
        <taxon>Zooshikellaceae</taxon>
        <taxon>Spartinivicinus</taxon>
    </lineage>
</organism>
<dbReference type="Gene3D" id="3.20.20.70">
    <property type="entry name" value="Aldolase class I"/>
    <property type="match status" value="1"/>
</dbReference>
<comment type="pathway">
    <text evidence="1">Amino-acid biosynthesis; L-histidine biosynthesis; L-histidine from 5-phospho-alpha-D-ribose 1-diphosphate: step 5/9.</text>
</comment>
<dbReference type="CDD" id="cd04731">
    <property type="entry name" value="HisF"/>
    <property type="match status" value="1"/>
</dbReference>
<dbReference type="InterPro" id="IPR050064">
    <property type="entry name" value="IGPS_HisA/HisF"/>
</dbReference>
<name>A0A853IC15_9GAMM</name>
<dbReference type="RefSeq" id="WP_180569632.1">
    <property type="nucleotide sequence ID" value="NZ_JACCKB010000027.1"/>
</dbReference>
<reference evidence="12 13" key="1">
    <citation type="submission" date="2020-07" db="EMBL/GenBank/DDBJ databases">
        <title>Endozoicomonas sp. nov., isolated from sediment.</title>
        <authorList>
            <person name="Gu T."/>
        </authorList>
    </citation>
    <scope>NUCLEOTIDE SEQUENCE [LARGE SCALE GENOMIC DNA]</scope>
    <source>
        <strain evidence="12 13">SM1973</strain>
    </source>
</reference>
<dbReference type="PANTHER" id="PTHR21235">
    <property type="entry name" value="IMIDAZOLE GLYCEROL PHOSPHATE SYNTHASE SUBUNIT HISF/H IGP SYNTHASE SUBUNIT HISF/H"/>
    <property type="match status" value="1"/>
</dbReference>
<dbReference type="UniPathway" id="UPA00031">
    <property type="reaction ID" value="UER00010"/>
</dbReference>
<proteinExistence type="inferred from homology"/>
<keyword evidence="13" id="KW-1185">Reference proteome</keyword>
<protein>
    <recommendedName>
        <fullName evidence="4">imidazole glycerol-phosphate synthase</fullName>
        <ecNumber evidence="4">4.3.2.10</ecNumber>
    </recommendedName>
    <alternativeName>
        <fullName evidence="9">IGP synthase cyclase subunit</fullName>
    </alternativeName>
</protein>
<evidence type="ECO:0000256" key="8">
    <source>
        <dbReference type="ARBA" id="ARBA00025475"/>
    </source>
</evidence>
<evidence type="ECO:0000256" key="7">
    <source>
        <dbReference type="ARBA" id="ARBA00023239"/>
    </source>
</evidence>
<keyword evidence="7 12" id="KW-0456">Lyase</keyword>
<comment type="function">
    <text evidence="8">IGPS catalyzes the conversion of PRFAR and glutamine to IGP, AICAR and glutamate. The HisF subunit catalyzes the cyclization activity that produces IGP and AICAR from PRFAR using the ammonia provided by the HisH subunit.</text>
</comment>
<dbReference type="AlphaFoldDB" id="A0A853IC15"/>
<comment type="caution">
    <text evidence="12">The sequence shown here is derived from an EMBL/GenBank/DDBJ whole genome shotgun (WGS) entry which is preliminary data.</text>
</comment>
<accession>A0A853IC15</accession>
<evidence type="ECO:0000256" key="9">
    <source>
        <dbReference type="ARBA" id="ARBA00030264"/>
    </source>
</evidence>
<dbReference type="GO" id="GO:0016829">
    <property type="term" value="F:lyase activity"/>
    <property type="evidence" value="ECO:0007669"/>
    <property type="project" value="UniProtKB-KW"/>
</dbReference>
<evidence type="ECO:0000313" key="13">
    <source>
        <dbReference type="Proteomes" id="UP000569732"/>
    </source>
</evidence>